<dbReference type="EMBL" id="GBHO01013773">
    <property type="protein sequence ID" value="JAG29831.1"/>
    <property type="molecule type" value="Transcribed_RNA"/>
</dbReference>
<dbReference type="GO" id="GO:0071013">
    <property type="term" value="C:catalytic step 2 spliceosome"/>
    <property type="evidence" value="ECO:0007669"/>
    <property type="project" value="TreeGrafter"/>
</dbReference>
<dbReference type="GO" id="GO:0005686">
    <property type="term" value="C:U2 snRNP"/>
    <property type="evidence" value="ECO:0007669"/>
    <property type="project" value="TreeGrafter"/>
</dbReference>
<feature type="compositionally biased region" description="Basic and acidic residues" evidence="11">
    <location>
        <begin position="113"/>
        <end position="122"/>
    </location>
</feature>
<reference evidence="13" key="2">
    <citation type="submission" date="2014-07" db="EMBL/GenBank/DDBJ databases">
        <authorList>
            <person name="Hull J."/>
        </authorList>
    </citation>
    <scope>NUCLEOTIDE SEQUENCE</scope>
</reference>
<keyword evidence="7" id="KW-0508">mRNA splicing</keyword>
<keyword evidence="8" id="KW-0539">Nucleus</keyword>
<comment type="subcellular location">
    <subcellularLocation>
        <location evidence="2">Cytoplasm</location>
    </subcellularLocation>
    <subcellularLocation>
        <location evidence="1">Nucleus</location>
    </subcellularLocation>
</comment>
<dbReference type="AlphaFoldDB" id="A0A0A9YDW8"/>
<keyword evidence="4" id="KW-0963">Cytoplasm</keyword>
<evidence type="ECO:0000256" key="8">
    <source>
        <dbReference type="ARBA" id="ARBA00023242"/>
    </source>
</evidence>
<dbReference type="Gene3D" id="2.30.30.100">
    <property type="match status" value="1"/>
</dbReference>
<name>A0A0A9YDW8_LYGHE</name>
<dbReference type="GO" id="GO:0070990">
    <property type="term" value="F:snRNP binding"/>
    <property type="evidence" value="ECO:0007669"/>
    <property type="project" value="TreeGrafter"/>
</dbReference>
<accession>A0A0A9YDW8</accession>
<evidence type="ECO:0000256" key="6">
    <source>
        <dbReference type="ARBA" id="ARBA00022884"/>
    </source>
</evidence>
<dbReference type="InterPro" id="IPR010920">
    <property type="entry name" value="LSM_dom_sf"/>
</dbReference>
<dbReference type="CDD" id="cd01717">
    <property type="entry name" value="Sm_B"/>
    <property type="match status" value="1"/>
</dbReference>
<sequence>MVKTNMLHHINKVLKIIMDDGREMNGKLLVYDQHMNVVLSDTTELRPQTKKMKTENIVPKRHLGLVLLRGEHVVSVTVTNSDQHGISGSSDDKSRYTNTGNASRLPLAGVKRVRMEDKDMET</sequence>
<dbReference type="PANTHER" id="PTHR10701:SF0">
    <property type="entry name" value="SMALL NUCLEAR RIBONUCLEOPROTEIN-ASSOCIATED PROTEIN B"/>
    <property type="match status" value="1"/>
</dbReference>
<dbReference type="GO" id="GO:0005685">
    <property type="term" value="C:U1 snRNP"/>
    <property type="evidence" value="ECO:0007669"/>
    <property type="project" value="TreeGrafter"/>
</dbReference>
<proteinExistence type="inferred from homology"/>
<dbReference type="GO" id="GO:0005737">
    <property type="term" value="C:cytoplasm"/>
    <property type="evidence" value="ECO:0007669"/>
    <property type="project" value="UniProtKB-SubCell"/>
</dbReference>
<evidence type="ECO:0000256" key="4">
    <source>
        <dbReference type="ARBA" id="ARBA00022490"/>
    </source>
</evidence>
<reference evidence="13" key="1">
    <citation type="journal article" date="2014" name="PLoS ONE">
        <title>Transcriptome-Based Identification of ABC Transporters in the Western Tarnished Plant Bug Lygus hesperus.</title>
        <authorList>
            <person name="Hull J.J."/>
            <person name="Chaney K."/>
            <person name="Geib S.M."/>
            <person name="Fabrick J.A."/>
            <person name="Brent C.S."/>
            <person name="Walsh D."/>
            <person name="Lavine L.C."/>
        </authorList>
    </citation>
    <scope>NUCLEOTIDE SEQUENCE</scope>
</reference>
<dbReference type="EMBL" id="GDHC01006097">
    <property type="protein sequence ID" value="JAQ12532.1"/>
    <property type="molecule type" value="Transcribed_RNA"/>
</dbReference>
<dbReference type="GO" id="GO:0071004">
    <property type="term" value="C:U2-type prespliceosome"/>
    <property type="evidence" value="ECO:0007669"/>
    <property type="project" value="TreeGrafter"/>
</dbReference>
<dbReference type="PANTHER" id="PTHR10701">
    <property type="entry name" value="SMALL NUCLEAR RIBONUCLEOPROTEIN-ASSOCIATED PROTEIN B AND N"/>
    <property type="match status" value="1"/>
</dbReference>
<feature type="compositionally biased region" description="Polar residues" evidence="11">
    <location>
        <begin position="79"/>
        <end position="89"/>
    </location>
</feature>
<reference evidence="14" key="3">
    <citation type="journal article" date="2016" name="Gigascience">
        <title>De novo construction of an expanded transcriptome assembly for the western tarnished plant bug, Lygus hesperus.</title>
        <authorList>
            <person name="Tassone E.E."/>
            <person name="Geib S.M."/>
            <person name="Hall B."/>
            <person name="Fabrick J.A."/>
            <person name="Brent C.S."/>
            <person name="Hull J.J."/>
        </authorList>
    </citation>
    <scope>NUCLEOTIDE SEQUENCE</scope>
</reference>
<evidence type="ECO:0000256" key="9">
    <source>
        <dbReference type="ARBA" id="ARBA00023274"/>
    </source>
</evidence>
<dbReference type="GO" id="GO:0005687">
    <property type="term" value="C:U4 snRNP"/>
    <property type="evidence" value="ECO:0007669"/>
    <property type="project" value="TreeGrafter"/>
</dbReference>
<gene>
    <name evidence="13" type="primary">snrpb</name>
    <name evidence="13" type="ORF">CM83_98807</name>
    <name evidence="14" type="ORF">g.3880</name>
</gene>
<comment type="similarity">
    <text evidence="3">Belongs to the snRNP SmB/SmN family.</text>
</comment>
<evidence type="ECO:0000256" key="7">
    <source>
        <dbReference type="ARBA" id="ARBA00023187"/>
    </source>
</evidence>
<feature type="domain" description="Sm" evidence="12">
    <location>
        <begin position="1"/>
        <end position="82"/>
    </location>
</feature>
<protein>
    <recommendedName>
        <fullName evidence="10">Sm protein B</fullName>
    </recommendedName>
</protein>
<evidence type="ECO:0000256" key="10">
    <source>
        <dbReference type="ARBA" id="ARBA00041355"/>
    </source>
</evidence>
<keyword evidence="6" id="KW-0694">RNA-binding</keyword>
<evidence type="ECO:0000256" key="3">
    <source>
        <dbReference type="ARBA" id="ARBA00009123"/>
    </source>
</evidence>
<dbReference type="GO" id="GO:0005682">
    <property type="term" value="C:U5 snRNP"/>
    <property type="evidence" value="ECO:0007669"/>
    <property type="project" value="TreeGrafter"/>
</dbReference>
<evidence type="ECO:0000313" key="14">
    <source>
        <dbReference type="EMBL" id="JAQ12532.1"/>
    </source>
</evidence>
<dbReference type="GO" id="GO:0046540">
    <property type="term" value="C:U4/U6 x U5 tri-snRNP complex"/>
    <property type="evidence" value="ECO:0007669"/>
    <property type="project" value="TreeGrafter"/>
</dbReference>
<dbReference type="SUPFAM" id="SSF50182">
    <property type="entry name" value="Sm-like ribonucleoproteins"/>
    <property type="match status" value="1"/>
</dbReference>
<evidence type="ECO:0000256" key="1">
    <source>
        <dbReference type="ARBA" id="ARBA00004123"/>
    </source>
</evidence>
<dbReference type="InterPro" id="IPR001163">
    <property type="entry name" value="Sm_dom_euk/arc"/>
</dbReference>
<evidence type="ECO:0000259" key="12">
    <source>
        <dbReference type="PROSITE" id="PS52002"/>
    </source>
</evidence>
<evidence type="ECO:0000313" key="13">
    <source>
        <dbReference type="EMBL" id="JAG29831.1"/>
    </source>
</evidence>
<dbReference type="InterPro" id="IPR050914">
    <property type="entry name" value="snRNP_SmB/NAA38-like"/>
</dbReference>
<evidence type="ECO:0000256" key="2">
    <source>
        <dbReference type="ARBA" id="ARBA00004496"/>
    </source>
</evidence>
<evidence type="ECO:0000256" key="5">
    <source>
        <dbReference type="ARBA" id="ARBA00022664"/>
    </source>
</evidence>
<keyword evidence="5" id="KW-0507">mRNA processing</keyword>
<evidence type="ECO:0000256" key="11">
    <source>
        <dbReference type="SAM" id="MobiDB-lite"/>
    </source>
</evidence>
<dbReference type="GO" id="GO:0000398">
    <property type="term" value="P:mRNA splicing, via spliceosome"/>
    <property type="evidence" value="ECO:0007669"/>
    <property type="project" value="TreeGrafter"/>
</dbReference>
<dbReference type="GO" id="GO:0003723">
    <property type="term" value="F:RNA binding"/>
    <property type="evidence" value="ECO:0007669"/>
    <property type="project" value="UniProtKB-KW"/>
</dbReference>
<organism evidence="13">
    <name type="scientific">Lygus hesperus</name>
    <name type="common">Western plant bug</name>
    <dbReference type="NCBI Taxonomy" id="30085"/>
    <lineage>
        <taxon>Eukaryota</taxon>
        <taxon>Metazoa</taxon>
        <taxon>Ecdysozoa</taxon>
        <taxon>Arthropoda</taxon>
        <taxon>Hexapoda</taxon>
        <taxon>Insecta</taxon>
        <taxon>Pterygota</taxon>
        <taxon>Neoptera</taxon>
        <taxon>Paraneoptera</taxon>
        <taxon>Hemiptera</taxon>
        <taxon>Heteroptera</taxon>
        <taxon>Panheteroptera</taxon>
        <taxon>Cimicomorpha</taxon>
        <taxon>Miridae</taxon>
        <taxon>Mirini</taxon>
        <taxon>Lygus</taxon>
    </lineage>
</organism>
<dbReference type="PROSITE" id="PS52002">
    <property type="entry name" value="SM"/>
    <property type="match status" value="1"/>
</dbReference>
<dbReference type="SMART" id="SM00651">
    <property type="entry name" value="Sm"/>
    <property type="match status" value="1"/>
</dbReference>
<dbReference type="Pfam" id="PF01423">
    <property type="entry name" value="LSM"/>
    <property type="match status" value="1"/>
</dbReference>
<feature type="region of interest" description="Disordered" evidence="11">
    <location>
        <begin position="79"/>
        <end position="122"/>
    </location>
</feature>
<dbReference type="InterPro" id="IPR047575">
    <property type="entry name" value="Sm"/>
</dbReference>
<keyword evidence="9 13" id="KW-0687">Ribonucleoprotein</keyword>